<evidence type="ECO:0000256" key="1">
    <source>
        <dbReference type="SAM" id="MobiDB-lite"/>
    </source>
</evidence>
<organism evidence="2 3">
    <name type="scientific">Cinchona calisaya</name>
    <dbReference type="NCBI Taxonomy" id="153742"/>
    <lineage>
        <taxon>Eukaryota</taxon>
        <taxon>Viridiplantae</taxon>
        <taxon>Streptophyta</taxon>
        <taxon>Embryophyta</taxon>
        <taxon>Tracheophyta</taxon>
        <taxon>Spermatophyta</taxon>
        <taxon>Magnoliopsida</taxon>
        <taxon>eudicotyledons</taxon>
        <taxon>Gunneridae</taxon>
        <taxon>Pentapetalae</taxon>
        <taxon>asterids</taxon>
        <taxon>lamiids</taxon>
        <taxon>Gentianales</taxon>
        <taxon>Rubiaceae</taxon>
        <taxon>Cinchonoideae</taxon>
        <taxon>Cinchoneae</taxon>
        <taxon>Cinchona</taxon>
    </lineage>
</organism>
<protein>
    <submittedName>
        <fullName evidence="2">Uncharacterized protein</fullName>
    </submittedName>
</protein>
<keyword evidence="3" id="KW-1185">Reference proteome</keyword>
<feature type="compositionally biased region" description="Polar residues" evidence="1">
    <location>
        <begin position="52"/>
        <end position="71"/>
    </location>
</feature>
<gene>
    <name evidence="2" type="ORF">ACH5RR_023625</name>
</gene>
<feature type="non-terminal residue" evidence="2">
    <location>
        <position position="1"/>
    </location>
</feature>
<evidence type="ECO:0000313" key="2">
    <source>
        <dbReference type="EMBL" id="KAL3516723.1"/>
    </source>
</evidence>
<accession>A0ABD2ZG82</accession>
<sequence>VKVSLLIDLKFNTKENSLKFSSLKQLARKVFLVILPSSNGFQSQLKSPKFQTRNQKCTTKNEIPALTQNDQSIEDKHVNGNDQDQQVVPQQLINLPCDQETPETQNIVPVQVQQDDNNGHEEEEVSSDDEDVISVVVQPESGEALPQIATITA</sequence>
<feature type="region of interest" description="Disordered" evidence="1">
    <location>
        <begin position="52"/>
        <end position="85"/>
    </location>
</feature>
<dbReference type="AlphaFoldDB" id="A0ABD2ZG82"/>
<proteinExistence type="predicted"/>
<comment type="caution">
    <text evidence="2">The sequence shown here is derived from an EMBL/GenBank/DDBJ whole genome shotgun (WGS) entry which is preliminary data.</text>
</comment>
<name>A0ABD2ZG82_9GENT</name>
<reference evidence="2 3" key="1">
    <citation type="submission" date="2024-11" db="EMBL/GenBank/DDBJ databases">
        <title>A near-complete genome assembly of Cinchona calisaya.</title>
        <authorList>
            <person name="Lian D.C."/>
            <person name="Zhao X.W."/>
            <person name="Wei L."/>
        </authorList>
    </citation>
    <scope>NUCLEOTIDE SEQUENCE [LARGE SCALE GENOMIC DNA]</scope>
    <source>
        <tissue evidence="2">Nenye</tissue>
    </source>
</reference>
<dbReference type="Proteomes" id="UP001630127">
    <property type="component" value="Unassembled WGS sequence"/>
</dbReference>
<dbReference type="EMBL" id="JBJUIK010000010">
    <property type="protein sequence ID" value="KAL3516723.1"/>
    <property type="molecule type" value="Genomic_DNA"/>
</dbReference>
<evidence type="ECO:0000313" key="3">
    <source>
        <dbReference type="Proteomes" id="UP001630127"/>
    </source>
</evidence>